<dbReference type="Proteomes" id="UP000518315">
    <property type="component" value="Unassembled WGS sequence"/>
</dbReference>
<comment type="caution">
    <text evidence="1">The sequence shown here is derived from an EMBL/GenBank/DDBJ whole genome shotgun (WGS) entry which is preliminary data.</text>
</comment>
<sequence length="98" mass="10999">MNLYGFHAAPKGDNPSKAGDVCLDVRPFEFLPGLGLVALGLDRSQLVAGGLQIFDPVLFLQAFPRRPIAWEILDMKEISLLRFLIHPLAIPYRRRLQS</sequence>
<dbReference type="RefSeq" id="WP_125845064.1">
    <property type="nucleotide sequence ID" value="NZ_JACHXH010000005.1"/>
</dbReference>
<reference evidence="1 2" key="1">
    <citation type="submission" date="2020-08" db="EMBL/GenBank/DDBJ databases">
        <title>Genomic Encyclopedia of Type Strains, Phase III (KMG-III): the genomes of soil and plant-associated and newly described type strains.</title>
        <authorList>
            <person name="Whitman W."/>
        </authorList>
    </citation>
    <scope>NUCLEOTIDE SEQUENCE [LARGE SCALE GENOMIC DNA]</scope>
    <source>
        <strain evidence="1 2">CECT 4113</strain>
    </source>
</reference>
<evidence type="ECO:0000313" key="1">
    <source>
        <dbReference type="EMBL" id="MBB3134201.1"/>
    </source>
</evidence>
<gene>
    <name evidence="1" type="ORF">FHS26_001917</name>
</gene>
<name>A0A4R0CWR9_9HYPH</name>
<keyword evidence="2" id="KW-1185">Reference proteome</keyword>
<accession>A0A4R0CWR9</accession>
<dbReference type="AlphaFoldDB" id="A0A4R0CWR9"/>
<evidence type="ECO:0000313" key="2">
    <source>
        <dbReference type="Proteomes" id="UP000518315"/>
    </source>
</evidence>
<protein>
    <submittedName>
        <fullName evidence="1">Uncharacterized protein</fullName>
    </submittedName>
</protein>
<dbReference type="EMBL" id="JACHXH010000005">
    <property type="protein sequence ID" value="MBB3134201.1"/>
    <property type="molecule type" value="Genomic_DNA"/>
</dbReference>
<proteinExistence type="predicted"/>
<organism evidence="1 2">
    <name type="scientific">Rhizobium pisi</name>
    <dbReference type="NCBI Taxonomy" id="574561"/>
    <lineage>
        <taxon>Bacteria</taxon>
        <taxon>Pseudomonadati</taxon>
        <taxon>Pseudomonadota</taxon>
        <taxon>Alphaproteobacteria</taxon>
        <taxon>Hyphomicrobiales</taxon>
        <taxon>Rhizobiaceae</taxon>
        <taxon>Rhizobium/Agrobacterium group</taxon>
        <taxon>Rhizobium</taxon>
    </lineage>
</organism>